<keyword evidence="6" id="KW-0325">Glycoprotein</keyword>
<evidence type="ECO:0000256" key="3">
    <source>
        <dbReference type="ARBA" id="ARBA00022989"/>
    </source>
</evidence>
<feature type="chain" id="PRO_5039676240" description="Receptor ligand binding region domain-containing protein" evidence="7">
    <location>
        <begin position="22"/>
        <end position="203"/>
    </location>
</feature>
<feature type="signal peptide" evidence="7">
    <location>
        <begin position="1"/>
        <end position="21"/>
    </location>
</feature>
<proteinExistence type="predicted"/>
<evidence type="ECO:0000313" key="10">
    <source>
        <dbReference type="Proteomes" id="UP000828390"/>
    </source>
</evidence>
<keyword evidence="7" id="KW-0732">Signal</keyword>
<dbReference type="AlphaFoldDB" id="A0A9D4MNR0"/>
<dbReference type="GO" id="GO:0004930">
    <property type="term" value="F:G protein-coupled receptor activity"/>
    <property type="evidence" value="ECO:0007669"/>
    <property type="project" value="InterPro"/>
</dbReference>
<keyword evidence="3" id="KW-1133">Transmembrane helix</keyword>
<dbReference type="InterPro" id="IPR001828">
    <property type="entry name" value="ANF_lig-bd_rcpt"/>
</dbReference>
<organism evidence="9 10">
    <name type="scientific">Dreissena polymorpha</name>
    <name type="common">Zebra mussel</name>
    <name type="synonym">Mytilus polymorpha</name>
    <dbReference type="NCBI Taxonomy" id="45954"/>
    <lineage>
        <taxon>Eukaryota</taxon>
        <taxon>Metazoa</taxon>
        <taxon>Spiralia</taxon>
        <taxon>Lophotrochozoa</taxon>
        <taxon>Mollusca</taxon>
        <taxon>Bivalvia</taxon>
        <taxon>Autobranchia</taxon>
        <taxon>Heteroconchia</taxon>
        <taxon>Euheterodonta</taxon>
        <taxon>Imparidentia</taxon>
        <taxon>Neoheterodontei</taxon>
        <taxon>Myida</taxon>
        <taxon>Dreissenoidea</taxon>
        <taxon>Dreissenidae</taxon>
        <taxon>Dreissena</taxon>
    </lineage>
</organism>
<dbReference type="EMBL" id="JAIWYP010000001">
    <property type="protein sequence ID" value="KAH3880655.1"/>
    <property type="molecule type" value="Genomic_DNA"/>
</dbReference>
<name>A0A9D4MNR0_DREPO</name>
<evidence type="ECO:0000256" key="4">
    <source>
        <dbReference type="ARBA" id="ARBA00023136"/>
    </source>
</evidence>
<evidence type="ECO:0000256" key="7">
    <source>
        <dbReference type="SAM" id="SignalP"/>
    </source>
</evidence>
<gene>
    <name evidence="9" type="ORF">DPMN_004576</name>
</gene>
<dbReference type="PRINTS" id="PR00248">
    <property type="entry name" value="GPCRMGR"/>
</dbReference>
<dbReference type="Pfam" id="PF01094">
    <property type="entry name" value="ANF_receptor"/>
    <property type="match status" value="1"/>
</dbReference>
<keyword evidence="2" id="KW-0812">Transmembrane</keyword>
<feature type="domain" description="Receptor ligand binding region" evidence="8">
    <location>
        <begin position="61"/>
        <end position="158"/>
    </location>
</feature>
<feature type="non-terminal residue" evidence="9">
    <location>
        <position position="1"/>
    </location>
</feature>
<keyword evidence="10" id="KW-1185">Reference proteome</keyword>
<evidence type="ECO:0000256" key="6">
    <source>
        <dbReference type="ARBA" id="ARBA00023180"/>
    </source>
</evidence>
<evidence type="ECO:0000256" key="5">
    <source>
        <dbReference type="ARBA" id="ARBA00023170"/>
    </source>
</evidence>
<dbReference type="PANTHER" id="PTHR24060">
    <property type="entry name" value="METABOTROPIC GLUTAMATE RECEPTOR"/>
    <property type="match status" value="1"/>
</dbReference>
<keyword evidence="5" id="KW-0675">Receptor</keyword>
<dbReference type="InterPro" id="IPR000337">
    <property type="entry name" value="GPCR_3"/>
</dbReference>
<protein>
    <recommendedName>
        <fullName evidence="8">Receptor ligand binding region domain-containing protein</fullName>
    </recommendedName>
</protein>
<comment type="caution">
    <text evidence="9">The sequence shown here is derived from an EMBL/GenBank/DDBJ whole genome shotgun (WGS) entry which is preliminary data.</text>
</comment>
<dbReference type="InterPro" id="IPR050726">
    <property type="entry name" value="mGluR"/>
</dbReference>
<dbReference type="SUPFAM" id="SSF53822">
    <property type="entry name" value="Periplasmic binding protein-like I"/>
    <property type="match status" value="1"/>
</dbReference>
<dbReference type="Proteomes" id="UP000828390">
    <property type="component" value="Unassembled WGS sequence"/>
</dbReference>
<dbReference type="InterPro" id="IPR028082">
    <property type="entry name" value="Peripla_BP_I"/>
</dbReference>
<reference evidence="9" key="2">
    <citation type="submission" date="2020-11" db="EMBL/GenBank/DDBJ databases">
        <authorList>
            <person name="McCartney M.A."/>
            <person name="Auch B."/>
            <person name="Kono T."/>
            <person name="Mallez S."/>
            <person name="Becker A."/>
            <person name="Gohl D.M."/>
            <person name="Silverstein K.A.T."/>
            <person name="Koren S."/>
            <person name="Bechman K.B."/>
            <person name="Herman A."/>
            <person name="Abrahante J.E."/>
            <person name="Garbe J."/>
        </authorList>
    </citation>
    <scope>NUCLEOTIDE SEQUENCE</scope>
    <source>
        <strain evidence="9">Duluth1</strain>
        <tissue evidence="9">Whole animal</tissue>
    </source>
</reference>
<evidence type="ECO:0000313" key="9">
    <source>
        <dbReference type="EMBL" id="KAH3880655.1"/>
    </source>
</evidence>
<dbReference type="GO" id="GO:0016020">
    <property type="term" value="C:membrane"/>
    <property type="evidence" value="ECO:0007669"/>
    <property type="project" value="UniProtKB-SubCell"/>
</dbReference>
<evidence type="ECO:0000256" key="1">
    <source>
        <dbReference type="ARBA" id="ARBA00004141"/>
    </source>
</evidence>
<dbReference type="Gene3D" id="3.40.50.2300">
    <property type="match status" value="1"/>
</dbReference>
<keyword evidence="4" id="KW-0472">Membrane</keyword>
<reference evidence="9" key="1">
    <citation type="journal article" date="2019" name="bioRxiv">
        <title>The Genome of the Zebra Mussel, Dreissena polymorpha: A Resource for Invasive Species Research.</title>
        <authorList>
            <person name="McCartney M.A."/>
            <person name="Auch B."/>
            <person name="Kono T."/>
            <person name="Mallez S."/>
            <person name="Zhang Y."/>
            <person name="Obille A."/>
            <person name="Becker A."/>
            <person name="Abrahante J.E."/>
            <person name="Garbe J."/>
            <person name="Badalamenti J.P."/>
            <person name="Herman A."/>
            <person name="Mangelson H."/>
            <person name="Liachko I."/>
            <person name="Sullivan S."/>
            <person name="Sone E.D."/>
            <person name="Koren S."/>
            <person name="Silverstein K.A.T."/>
            <person name="Beckman K.B."/>
            <person name="Gohl D.M."/>
        </authorList>
    </citation>
    <scope>NUCLEOTIDE SEQUENCE</scope>
    <source>
        <strain evidence="9">Duluth1</strain>
        <tissue evidence="9">Whole animal</tissue>
    </source>
</reference>
<sequence>MFVCKLIFVSACYFSTCGVLAKDDIKLRLDGDIIFGGLFPMHEKGQNGENCGDIKREKGIQRMEAMLFAVDRINKDQAILPGLTVGVHILDTCSFDTYALEQCMDFIKAQMTTIDLADYKCRDGHAPKYVRIKPVSGVIGAAASTVSIMVANILRLFKPLDHRNHENEKTVRNSEINPAKSNHITGPNLTGLSLFAARAGLVG</sequence>
<evidence type="ECO:0000256" key="2">
    <source>
        <dbReference type="ARBA" id="ARBA00022692"/>
    </source>
</evidence>
<accession>A0A9D4MNR0</accession>
<evidence type="ECO:0000259" key="8">
    <source>
        <dbReference type="Pfam" id="PF01094"/>
    </source>
</evidence>
<comment type="subcellular location">
    <subcellularLocation>
        <location evidence="1">Membrane</location>
        <topology evidence="1">Multi-pass membrane protein</topology>
    </subcellularLocation>
</comment>